<reference evidence="4" key="1">
    <citation type="submission" date="2017-09" db="EMBL/GenBank/DDBJ databases">
        <authorList>
            <person name="Varghese N."/>
            <person name="Submissions S."/>
        </authorList>
    </citation>
    <scope>NUCLEOTIDE SEQUENCE [LARGE SCALE GENOMIC DNA]</scope>
    <source>
        <strain evidence="4">CGMCC 1.12641</strain>
    </source>
</reference>
<dbReference type="Proteomes" id="UP000219193">
    <property type="component" value="Unassembled WGS sequence"/>
</dbReference>
<evidence type="ECO:0000256" key="1">
    <source>
        <dbReference type="SAM" id="MobiDB-lite"/>
    </source>
</evidence>
<keyword evidence="4" id="KW-1185">Reference proteome</keyword>
<dbReference type="EMBL" id="OCMF01000001">
    <property type="protein sequence ID" value="SOC79050.1"/>
    <property type="molecule type" value="Genomic_DNA"/>
</dbReference>
<gene>
    <name evidence="3" type="ORF">SAMN06296241_0570</name>
</gene>
<sequence>MKKICLTVVAASAMLFSAQTLSAQEVAQAQVEVEETVEQRAQDDYLQIEIQELPAEVQQAVERDFAGATIAEAYVKETEGEQEFKLKVTTAEGEEKELHADAQGNWIDKEKKDEVNQ</sequence>
<evidence type="ECO:0000313" key="3">
    <source>
        <dbReference type="EMBL" id="SOC79050.1"/>
    </source>
</evidence>
<feature type="chain" id="PRO_5013398134" description="Peptidase propeptide and YPEB domain-containing protein" evidence="2">
    <location>
        <begin position="24"/>
        <end position="117"/>
    </location>
</feature>
<dbReference type="SUPFAM" id="SSF160574">
    <property type="entry name" value="BT0923-like"/>
    <property type="match status" value="1"/>
</dbReference>
<evidence type="ECO:0000256" key="2">
    <source>
        <dbReference type="SAM" id="SignalP"/>
    </source>
</evidence>
<feature type="region of interest" description="Disordered" evidence="1">
    <location>
        <begin position="90"/>
        <end position="117"/>
    </location>
</feature>
<organism evidence="3 4">
    <name type="scientific">Salinimicrobium sediminis</name>
    <dbReference type="NCBI Taxonomy" id="1343891"/>
    <lineage>
        <taxon>Bacteria</taxon>
        <taxon>Pseudomonadati</taxon>
        <taxon>Bacteroidota</taxon>
        <taxon>Flavobacteriia</taxon>
        <taxon>Flavobacteriales</taxon>
        <taxon>Flavobacteriaceae</taxon>
        <taxon>Salinimicrobium</taxon>
    </lineage>
</organism>
<proteinExistence type="predicted"/>
<dbReference type="AlphaFoldDB" id="A0A285X106"/>
<protein>
    <recommendedName>
        <fullName evidence="5">Peptidase propeptide and YPEB domain-containing protein</fullName>
    </recommendedName>
</protein>
<accession>A0A285X106</accession>
<feature type="signal peptide" evidence="2">
    <location>
        <begin position="1"/>
        <end position="23"/>
    </location>
</feature>
<dbReference type="RefSeq" id="WP_097054821.1">
    <property type="nucleotide sequence ID" value="NZ_OCMF01000001.1"/>
</dbReference>
<keyword evidence="2" id="KW-0732">Signal</keyword>
<dbReference type="Gene3D" id="3.40.1420.30">
    <property type="match status" value="1"/>
</dbReference>
<dbReference type="OrthoDB" id="1099258at2"/>
<name>A0A285X106_9FLAO</name>
<evidence type="ECO:0000313" key="4">
    <source>
        <dbReference type="Proteomes" id="UP000219193"/>
    </source>
</evidence>
<feature type="compositionally biased region" description="Basic and acidic residues" evidence="1">
    <location>
        <begin position="107"/>
        <end position="117"/>
    </location>
</feature>
<evidence type="ECO:0008006" key="5">
    <source>
        <dbReference type="Google" id="ProtNLM"/>
    </source>
</evidence>